<dbReference type="PANTHER" id="PTHR42928">
    <property type="entry name" value="TRICARBOXYLATE-BINDING PROTEIN"/>
    <property type="match status" value="1"/>
</dbReference>
<keyword evidence="2" id="KW-0732">Signal</keyword>
<organism evidence="3 4">
    <name type="scientific">Advenella kashmirensis</name>
    <dbReference type="NCBI Taxonomy" id="310575"/>
    <lineage>
        <taxon>Bacteria</taxon>
        <taxon>Pseudomonadati</taxon>
        <taxon>Pseudomonadota</taxon>
        <taxon>Betaproteobacteria</taxon>
        <taxon>Burkholderiales</taxon>
        <taxon>Alcaligenaceae</taxon>
    </lineage>
</organism>
<dbReference type="AlphaFoldDB" id="A0A356LCX7"/>
<dbReference type="InterPro" id="IPR005064">
    <property type="entry name" value="BUG"/>
</dbReference>
<dbReference type="CDD" id="cd13578">
    <property type="entry name" value="PBP2_Bug27"/>
    <property type="match status" value="1"/>
</dbReference>
<dbReference type="Gene3D" id="3.40.190.10">
    <property type="entry name" value="Periplasmic binding protein-like II"/>
    <property type="match status" value="1"/>
</dbReference>
<reference evidence="3 4" key="1">
    <citation type="journal article" date="2018" name="Nat. Biotechnol.">
        <title>A standardized bacterial taxonomy based on genome phylogeny substantially revises the tree of life.</title>
        <authorList>
            <person name="Parks D.H."/>
            <person name="Chuvochina M."/>
            <person name="Waite D.W."/>
            <person name="Rinke C."/>
            <person name="Skarshewski A."/>
            <person name="Chaumeil P.A."/>
            <person name="Hugenholtz P."/>
        </authorList>
    </citation>
    <scope>NUCLEOTIDE SEQUENCE [LARGE SCALE GENOMIC DNA]</scope>
    <source>
        <strain evidence="3">UBA10707</strain>
    </source>
</reference>
<evidence type="ECO:0000313" key="4">
    <source>
        <dbReference type="Proteomes" id="UP000264036"/>
    </source>
</evidence>
<evidence type="ECO:0000256" key="2">
    <source>
        <dbReference type="SAM" id="SignalP"/>
    </source>
</evidence>
<dbReference type="InterPro" id="IPR042100">
    <property type="entry name" value="Bug_dom1"/>
</dbReference>
<sequence>MNLTPKGFFPRAFSIAAGLGLLAAANTAFAQEEAYPSKPVTVLVGFAAGGTTDVLARIVAKGLGDELGESFVVENKLGAGSNIATDQLLRRKADGYSLMMMAVTTTINQTLYKNVRFNIEKDIEPIVLVAKVPNILVASNNTPYNNLKEFVDYAKANPGKINYGSSGAGTSIHLAGELFKQQAGIDMLHIPFSGSGPSMTALVGGQTDVVFENMPAAVPQIKAGKIKAFAVTTDKRSDAFPDVPTLKESGYPQFNVSSWFGLVAPKGTPKPIIDKINATVEKILAKPEVLKQLEGLGATAEKNTPEEFAKFVSDETKTWSEVIRKGNISIE</sequence>
<dbReference type="EMBL" id="DOEK01000008">
    <property type="protein sequence ID" value="HBP28679.1"/>
    <property type="molecule type" value="Genomic_DNA"/>
</dbReference>
<evidence type="ECO:0000313" key="3">
    <source>
        <dbReference type="EMBL" id="HBP28679.1"/>
    </source>
</evidence>
<protein>
    <submittedName>
        <fullName evidence="3">MFS transporter</fullName>
    </submittedName>
</protein>
<feature type="signal peptide" evidence="2">
    <location>
        <begin position="1"/>
        <end position="30"/>
    </location>
</feature>
<dbReference type="Proteomes" id="UP000264036">
    <property type="component" value="Unassembled WGS sequence"/>
</dbReference>
<dbReference type="Pfam" id="PF03401">
    <property type="entry name" value="TctC"/>
    <property type="match status" value="1"/>
</dbReference>
<comment type="similarity">
    <text evidence="1">Belongs to the UPF0065 (bug) family.</text>
</comment>
<evidence type="ECO:0000256" key="1">
    <source>
        <dbReference type="ARBA" id="ARBA00006987"/>
    </source>
</evidence>
<accession>A0A356LCX7</accession>
<dbReference type="PIRSF" id="PIRSF017082">
    <property type="entry name" value="YflP"/>
    <property type="match status" value="1"/>
</dbReference>
<feature type="chain" id="PRO_5016618324" evidence="2">
    <location>
        <begin position="31"/>
        <end position="331"/>
    </location>
</feature>
<dbReference type="PANTHER" id="PTHR42928:SF5">
    <property type="entry name" value="BLR1237 PROTEIN"/>
    <property type="match status" value="1"/>
</dbReference>
<comment type="caution">
    <text evidence="3">The sequence shown here is derived from an EMBL/GenBank/DDBJ whole genome shotgun (WGS) entry which is preliminary data.</text>
</comment>
<dbReference type="SUPFAM" id="SSF53850">
    <property type="entry name" value="Periplasmic binding protein-like II"/>
    <property type="match status" value="1"/>
</dbReference>
<dbReference type="Gene3D" id="3.40.190.150">
    <property type="entry name" value="Bordetella uptake gene, domain 1"/>
    <property type="match status" value="1"/>
</dbReference>
<name>A0A356LCX7_9BURK</name>
<gene>
    <name evidence="3" type="ORF">DD666_04605</name>
</gene>
<proteinExistence type="inferred from homology"/>